<evidence type="ECO:0000313" key="12">
    <source>
        <dbReference type="Proteomes" id="UP001162164"/>
    </source>
</evidence>
<dbReference type="EMBL" id="JAPWTJ010000001">
    <property type="protein sequence ID" value="KAJ8986294.1"/>
    <property type="molecule type" value="Genomic_DNA"/>
</dbReference>
<evidence type="ECO:0000256" key="7">
    <source>
        <dbReference type="ARBA" id="ARBA00047899"/>
    </source>
</evidence>
<dbReference type="SMART" id="SM00220">
    <property type="entry name" value="S_TKc"/>
    <property type="match status" value="1"/>
</dbReference>
<dbReference type="Proteomes" id="UP001162164">
    <property type="component" value="Unassembled WGS sequence"/>
</dbReference>
<keyword evidence="12" id="KW-1185">Reference proteome</keyword>
<dbReference type="InterPro" id="IPR008271">
    <property type="entry name" value="Ser/Thr_kinase_AS"/>
</dbReference>
<dbReference type="PROSITE" id="PS00108">
    <property type="entry name" value="PROTEIN_KINASE_ST"/>
    <property type="match status" value="1"/>
</dbReference>
<keyword evidence="2" id="KW-0723">Serine/threonine-protein kinase</keyword>
<dbReference type="PANTHER" id="PTHR47634">
    <property type="entry name" value="PROTEIN KINASE DOMAIN-CONTAINING PROTEIN-RELATED"/>
    <property type="match status" value="1"/>
</dbReference>
<protein>
    <recommendedName>
        <fullName evidence="1">non-specific serine/threonine protein kinase</fullName>
        <ecNumber evidence="1">2.7.11.1</ecNumber>
    </recommendedName>
</protein>
<accession>A0ABQ9K833</accession>
<evidence type="ECO:0000256" key="6">
    <source>
        <dbReference type="ARBA" id="ARBA00022840"/>
    </source>
</evidence>
<name>A0ABQ9K833_9CUCU</name>
<organism evidence="11 12">
    <name type="scientific">Molorchus minor</name>
    <dbReference type="NCBI Taxonomy" id="1323400"/>
    <lineage>
        <taxon>Eukaryota</taxon>
        <taxon>Metazoa</taxon>
        <taxon>Ecdysozoa</taxon>
        <taxon>Arthropoda</taxon>
        <taxon>Hexapoda</taxon>
        <taxon>Insecta</taxon>
        <taxon>Pterygota</taxon>
        <taxon>Neoptera</taxon>
        <taxon>Endopterygota</taxon>
        <taxon>Coleoptera</taxon>
        <taxon>Polyphaga</taxon>
        <taxon>Cucujiformia</taxon>
        <taxon>Chrysomeloidea</taxon>
        <taxon>Cerambycidae</taxon>
        <taxon>Lamiinae</taxon>
        <taxon>Monochamini</taxon>
        <taxon>Molorchus</taxon>
    </lineage>
</organism>
<comment type="catalytic activity">
    <reaction evidence="8">
        <text>L-seryl-[protein] + ATP = O-phospho-L-seryl-[protein] + ADP + H(+)</text>
        <dbReference type="Rhea" id="RHEA:17989"/>
        <dbReference type="Rhea" id="RHEA-COMP:9863"/>
        <dbReference type="Rhea" id="RHEA-COMP:11604"/>
        <dbReference type="ChEBI" id="CHEBI:15378"/>
        <dbReference type="ChEBI" id="CHEBI:29999"/>
        <dbReference type="ChEBI" id="CHEBI:30616"/>
        <dbReference type="ChEBI" id="CHEBI:83421"/>
        <dbReference type="ChEBI" id="CHEBI:456216"/>
        <dbReference type="EC" id="2.7.11.1"/>
    </reaction>
</comment>
<dbReference type="PANTHER" id="PTHR47634:SF9">
    <property type="entry name" value="PROTEIN KINASE DOMAIN-CONTAINING PROTEIN-RELATED"/>
    <property type="match status" value="1"/>
</dbReference>
<comment type="catalytic activity">
    <reaction evidence="7">
        <text>L-threonyl-[protein] + ATP = O-phospho-L-threonyl-[protein] + ADP + H(+)</text>
        <dbReference type="Rhea" id="RHEA:46608"/>
        <dbReference type="Rhea" id="RHEA-COMP:11060"/>
        <dbReference type="Rhea" id="RHEA-COMP:11605"/>
        <dbReference type="ChEBI" id="CHEBI:15378"/>
        <dbReference type="ChEBI" id="CHEBI:30013"/>
        <dbReference type="ChEBI" id="CHEBI:30616"/>
        <dbReference type="ChEBI" id="CHEBI:61977"/>
        <dbReference type="ChEBI" id="CHEBI:456216"/>
        <dbReference type="EC" id="2.7.11.1"/>
    </reaction>
</comment>
<evidence type="ECO:0000313" key="11">
    <source>
        <dbReference type="EMBL" id="KAJ8986294.1"/>
    </source>
</evidence>
<dbReference type="Pfam" id="PF00069">
    <property type="entry name" value="Pkinase"/>
    <property type="match status" value="2"/>
</dbReference>
<comment type="caution">
    <text evidence="11">The sequence shown here is derived from an EMBL/GenBank/DDBJ whole genome shotgun (WGS) entry which is preliminary data.</text>
</comment>
<dbReference type="InterPro" id="IPR017441">
    <property type="entry name" value="Protein_kinase_ATP_BS"/>
</dbReference>
<evidence type="ECO:0000259" key="10">
    <source>
        <dbReference type="PROSITE" id="PS50011"/>
    </source>
</evidence>
<gene>
    <name evidence="11" type="ORF">NQ317_010006</name>
</gene>
<feature type="binding site" evidence="9">
    <location>
        <position position="214"/>
    </location>
    <ligand>
        <name>ATP</name>
        <dbReference type="ChEBI" id="CHEBI:30616"/>
    </ligand>
</feature>
<evidence type="ECO:0000256" key="2">
    <source>
        <dbReference type="ARBA" id="ARBA00022527"/>
    </source>
</evidence>
<keyword evidence="4 9" id="KW-0547">Nucleotide-binding</keyword>
<dbReference type="Gene3D" id="3.30.200.20">
    <property type="entry name" value="Phosphorylase Kinase, domain 1"/>
    <property type="match status" value="1"/>
</dbReference>
<evidence type="ECO:0000256" key="4">
    <source>
        <dbReference type="ARBA" id="ARBA00022741"/>
    </source>
</evidence>
<evidence type="ECO:0000256" key="9">
    <source>
        <dbReference type="PROSITE-ProRule" id="PRU10141"/>
    </source>
</evidence>
<evidence type="ECO:0000256" key="1">
    <source>
        <dbReference type="ARBA" id="ARBA00012513"/>
    </source>
</evidence>
<keyword evidence="5" id="KW-0418">Kinase</keyword>
<proteinExistence type="predicted"/>
<keyword evidence="3" id="KW-0808">Transferase</keyword>
<dbReference type="InterPro" id="IPR051334">
    <property type="entry name" value="SRPK"/>
</dbReference>
<dbReference type="PROSITE" id="PS50011">
    <property type="entry name" value="PROTEIN_KINASE_DOM"/>
    <property type="match status" value="1"/>
</dbReference>
<dbReference type="Gene3D" id="1.10.510.10">
    <property type="entry name" value="Transferase(Phosphotransferase) domain 1"/>
    <property type="match status" value="1"/>
</dbReference>
<dbReference type="PROSITE" id="PS00107">
    <property type="entry name" value="PROTEIN_KINASE_ATP"/>
    <property type="match status" value="1"/>
</dbReference>
<keyword evidence="6 9" id="KW-0067">ATP-binding</keyword>
<evidence type="ECO:0000256" key="5">
    <source>
        <dbReference type="ARBA" id="ARBA00022777"/>
    </source>
</evidence>
<evidence type="ECO:0000256" key="8">
    <source>
        <dbReference type="ARBA" id="ARBA00048679"/>
    </source>
</evidence>
<dbReference type="EC" id="2.7.11.1" evidence="1"/>
<feature type="domain" description="Protein kinase" evidence="10">
    <location>
        <begin position="183"/>
        <end position="570"/>
    </location>
</feature>
<dbReference type="SUPFAM" id="SSF56112">
    <property type="entry name" value="Protein kinase-like (PK-like)"/>
    <property type="match status" value="1"/>
</dbReference>
<dbReference type="InterPro" id="IPR011009">
    <property type="entry name" value="Kinase-like_dom_sf"/>
</dbReference>
<reference evidence="11" key="1">
    <citation type="journal article" date="2023" name="Insect Mol. Biol.">
        <title>Genome sequencing provides insights into the evolution of gene families encoding plant cell wall-degrading enzymes in longhorned beetles.</title>
        <authorList>
            <person name="Shin N.R."/>
            <person name="Okamura Y."/>
            <person name="Kirsch R."/>
            <person name="Pauchet Y."/>
        </authorList>
    </citation>
    <scope>NUCLEOTIDE SEQUENCE</scope>
    <source>
        <strain evidence="11">MMC_N1</strain>
    </source>
</reference>
<dbReference type="InterPro" id="IPR000719">
    <property type="entry name" value="Prot_kinase_dom"/>
</dbReference>
<evidence type="ECO:0000256" key="3">
    <source>
        <dbReference type="ARBA" id="ARBA00022679"/>
    </source>
</evidence>
<sequence>MFNSLTILKYAKQESAVLTERFSETSWSKFSSPFWLRRFPIHNKLVRALSTEQILEIRAVYPPAPTFTPHLTRFIPTRRKHPSRRNNQCPLIVTLPKFYPTGNGDEDKPWFYKTFKSPSENLASSTLVSEEFTPPSKDVSLLNLEEIHKIRFIENRESQEDESEYDAGGYMPANIGDILKNQYKVCRKLGWGHFSTVWLCRNLLDDGPTYVALKICKSAHMFAAVAQDEIRLLRETRSIDPNHPGYKYIVQMVDTFRLISVNGIHTAISMEIMGPSLLHLLIQSDFRGYSNRRCQKNNNSGLTYLHDACRIIHTDIKPENILIKVDQNYIRSMIGKTDRFTELGQEMPRSYDRDADIKYTDEDILSKFEELRGQSYPHDKFLIELTTFRERHSEPRLTSPMWVSPNIEIKIADLGNACWEHHHFSSEIQTRQYRALEVILGAGYSFPADIWSTGCMAFELATGEMLFSPKGDRNPTANMDHLCLIWETLGGIPPYITETGTNVRHYFHNGRLKNIPESTLRVWKIEDVLVDKYKWKRVDAIPFAGFLESLIEPDPALRFSASMALQNEWLTSTD</sequence>